<evidence type="ECO:0000256" key="8">
    <source>
        <dbReference type="ARBA" id="ARBA00022842"/>
    </source>
</evidence>
<keyword evidence="12 14" id="KW-0456">Lyase</keyword>
<dbReference type="SMART" id="SM00525">
    <property type="entry name" value="FES"/>
    <property type="match status" value="1"/>
</dbReference>
<feature type="binding site" evidence="14">
    <location>
        <position position="208"/>
    </location>
    <ligand>
        <name>[4Fe-4S] cluster</name>
        <dbReference type="ChEBI" id="CHEBI:49883"/>
    </ligand>
</feature>
<keyword evidence="5 14" id="KW-0479">Metal-binding</keyword>
<dbReference type="NCBIfam" id="TIGR00633">
    <property type="entry name" value="xth"/>
    <property type="match status" value="1"/>
</dbReference>
<dbReference type="GO" id="GO:0003677">
    <property type="term" value="F:DNA binding"/>
    <property type="evidence" value="ECO:0007669"/>
    <property type="project" value="UniProtKB-UniRule"/>
</dbReference>
<evidence type="ECO:0000256" key="17">
    <source>
        <dbReference type="PIRSR" id="PIRSR604808-3"/>
    </source>
</evidence>
<keyword evidence="7 14" id="KW-0378">Hydrolase</keyword>
<evidence type="ECO:0000256" key="14">
    <source>
        <dbReference type="HAMAP-Rule" id="MF_00942"/>
    </source>
</evidence>
<dbReference type="InterPro" id="IPR023170">
    <property type="entry name" value="HhH_base_excis_C"/>
</dbReference>
<dbReference type="GO" id="GO:0140078">
    <property type="term" value="F:class I DNA-(apurinic or apyrimidinic site) endonuclease activity"/>
    <property type="evidence" value="ECO:0007669"/>
    <property type="project" value="UniProtKB-EC"/>
</dbReference>
<dbReference type="EC" id="4.2.99.18" evidence="14"/>
<dbReference type="PROSITE" id="PS51435">
    <property type="entry name" value="AP_NUCLEASE_F1_4"/>
    <property type="match status" value="1"/>
</dbReference>
<feature type="binding site" evidence="16">
    <location>
        <position position="382"/>
    </location>
    <ligand>
        <name>Mg(2+)</name>
        <dbReference type="ChEBI" id="CHEBI:18420"/>
        <label>1</label>
    </ligand>
</feature>
<dbReference type="InterPro" id="IPR011257">
    <property type="entry name" value="DNA_glycosylase"/>
</dbReference>
<dbReference type="Pfam" id="PF03372">
    <property type="entry name" value="Exo_endo_phos"/>
    <property type="match status" value="1"/>
</dbReference>
<dbReference type="HAMAP" id="MF_00942">
    <property type="entry name" value="Nth"/>
    <property type="match status" value="1"/>
</dbReference>
<comment type="cofactor">
    <cofactor evidence="14">
        <name>[4Fe-4S] cluster</name>
        <dbReference type="ChEBI" id="CHEBI:49883"/>
    </cofactor>
    <text evidence="14">Binds 1 [4Fe-4S] cluster.</text>
</comment>
<evidence type="ECO:0000256" key="12">
    <source>
        <dbReference type="ARBA" id="ARBA00023239"/>
    </source>
</evidence>
<evidence type="ECO:0000256" key="16">
    <source>
        <dbReference type="PIRSR" id="PIRSR604808-2"/>
    </source>
</evidence>
<dbReference type="SUPFAM" id="SSF48150">
    <property type="entry name" value="DNA-glycosylase"/>
    <property type="match status" value="1"/>
</dbReference>
<evidence type="ECO:0000256" key="13">
    <source>
        <dbReference type="ARBA" id="ARBA00023295"/>
    </source>
</evidence>
<feature type="active site" description="Proton acceptor" evidence="15">
    <location>
        <position position="479"/>
    </location>
</feature>
<dbReference type="InterPro" id="IPR020847">
    <property type="entry name" value="AP_endonuclease_F1_BS"/>
</dbReference>
<dbReference type="CDD" id="cd09085">
    <property type="entry name" value="Mth212-like_AP-endo"/>
    <property type="match status" value="1"/>
</dbReference>
<feature type="binding site" evidence="14">
    <location>
        <position position="202"/>
    </location>
    <ligand>
        <name>[4Fe-4S] cluster</name>
        <dbReference type="ChEBI" id="CHEBI:49883"/>
    </ligand>
</feature>
<comment type="cofactor">
    <cofactor evidence="16">
        <name>Mg(2+)</name>
        <dbReference type="ChEBI" id="CHEBI:18420"/>
    </cofactor>
    <cofactor evidence="16">
        <name>Mn(2+)</name>
        <dbReference type="ChEBI" id="CHEBI:29035"/>
    </cofactor>
    <text evidence="16">Probably binds two magnesium or manganese ions per subunit.</text>
</comment>
<dbReference type="SUPFAM" id="SSF56219">
    <property type="entry name" value="DNase I-like"/>
    <property type="match status" value="1"/>
</dbReference>
<evidence type="ECO:0000259" key="18">
    <source>
        <dbReference type="SMART" id="SM00478"/>
    </source>
</evidence>
<keyword evidence="11 14" id="KW-0234">DNA repair</keyword>
<dbReference type="PROSITE" id="PS01155">
    <property type="entry name" value="ENDONUCLEASE_III_2"/>
    <property type="match status" value="1"/>
</dbReference>
<dbReference type="GO" id="GO:0006289">
    <property type="term" value="P:nucleotide-excision repair"/>
    <property type="evidence" value="ECO:0007669"/>
    <property type="project" value="TreeGrafter"/>
</dbReference>
<feature type="active site" evidence="15">
    <location>
        <position position="343"/>
    </location>
</feature>
<comment type="catalytic activity">
    <reaction evidence="14">
        <text>2'-deoxyribonucleotide-(2'-deoxyribose 5'-phosphate)-2'-deoxyribonucleotide-DNA = a 3'-end 2'-deoxyribonucleotide-(2,3-dehydro-2,3-deoxyribose 5'-phosphate)-DNA + a 5'-end 5'-phospho-2'-deoxyribonucleoside-DNA + H(+)</text>
        <dbReference type="Rhea" id="RHEA:66592"/>
        <dbReference type="Rhea" id="RHEA-COMP:13180"/>
        <dbReference type="Rhea" id="RHEA-COMP:16897"/>
        <dbReference type="Rhea" id="RHEA-COMP:17067"/>
        <dbReference type="ChEBI" id="CHEBI:15378"/>
        <dbReference type="ChEBI" id="CHEBI:136412"/>
        <dbReference type="ChEBI" id="CHEBI:157695"/>
        <dbReference type="ChEBI" id="CHEBI:167181"/>
        <dbReference type="EC" id="4.2.99.18"/>
    </reaction>
</comment>
<protein>
    <recommendedName>
        <fullName evidence="14">Endonuclease III</fullName>
        <ecNumber evidence="14">4.2.99.18</ecNumber>
    </recommendedName>
    <alternativeName>
        <fullName evidence="14">DNA-(apurinic or apyrimidinic site) lyase</fullName>
    </alternativeName>
</protein>
<feature type="binding site" evidence="14">
    <location>
        <position position="192"/>
    </location>
    <ligand>
        <name>[4Fe-4S] cluster</name>
        <dbReference type="ChEBI" id="CHEBI:49883"/>
    </ligand>
</feature>
<dbReference type="InterPro" id="IPR004036">
    <property type="entry name" value="Endonuclease-III-like_CS2"/>
</dbReference>
<proteinExistence type="inferred from homology"/>
<evidence type="ECO:0000256" key="5">
    <source>
        <dbReference type="ARBA" id="ARBA00022723"/>
    </source>
</evidence>
<keyword evidence="13 14" id="KW-0326">Glycosidase</keyword>
<reference evidence="19 20" key="1">
    <citation type="journal article" date="2018" name="MBio">
        <title>Insights into the evolution of host association through the isolation and characterization of a novel human periodontal pathobiont, Desulfobulbus oralis.</title>
        <authorList>
            <person name="Cross K.L."/>
            <person name="Chirania P."/>
            <person name="Xiong W."/>
            <person name="Beall C.J."/>
            <person name="Elkins J.G."/>
            <person name="Giannone R.J."/>
            <person name="Griffen A.L."/>
            <person name="Guss A.M."/>
            <person name="Hettich R.L."/>
            <person name="Joshi S.S."/>
            <person name="Mokrzan E.M."/>
            <person name="Martin R.K."/>
            <person name="Zhulin I.B."/>
            <person name="Leys E.J."/>
            <person name="Podar M."/>
        </authorList>
    </citation>
    <scope>NUCLEOTIDE SEQUENCE [LARGE SCALE GENOMIC DNA]</scope>
    <source>
        <strain evidence="19 20">ORNL</strain>
    </source>
</reference>
<dbReference type="PANTHER" id="PTHR43286:SF1">
    <property type="entry name" value="ENDONUCLEASE III-LIKE PROTEIN 1"/>
    <property type="match status" value="1"/>
</dbReference>
<dbReference type="InterPro" id="IPR003265">
    <property type="entry name" value="HhH-GPD_domain"/>
</dbReference>
<organism evidence="19 20">
    <name type="scientific">Desulfobulbus oralis</name>
    <dbReference type="NCBI Taxonomy" id="1986146"/>
    <lineage>
        <taxon>Bacteria</taxon>
        <taxon>Pseudomonadati</taxon>
        <taxon>Thermodesulfobacteriota</taxon>
        <taxon>Desulfobulbia</taxon>
        <taxon>Desulfobulbales</taxon>
        <taxon>Desulfobulbaceae</taxon>
        <taxon>Desulfobulbus</taxon>
    </lineage>
</organism>
<dbReference type="InterPro" id="IPR004808">
    <property type="entry name" value="AP_endonuc_1"/>
</dbReference>
<evidence type="ECO:0000313" key="19">
    <source>
        <dbReference type="EMBL" id="AVD71346.1"/>
    </source>
</evidence>
<dbReference type="GO" id="GO:0051539">
    <property type="term" value="F:4 iron, 4 sulfur cluster binding"/>
    <property type="evidence" value="ECO:0007669"/>
    <property type="project" value="UniProtKB-UniRule"/>
</dbReference>
<dbReference type="InterPro" id="IPR003651">
    <property type="entry name" value="Endonuclease3_FeS-loop_motif"/>
</dbReference>
<evidence type="ECO:0000256" key="15">
    <source>
        <dbReference type="PIRSR" id="PIRSR604808-1"/>
    </source>
</evidence>
<dbReference type="PANTHER" id="PTHR43286">
    <property type="entry name" value="ENDONUCLEASE III-LIKE PROTEIN 1"/>
    <property type="match status" value="1"/>
</dbReference>
<feature type="binding site" evidence="16">
    <location>
        <position position="270"/>
    </location>
    <ligand>
        <name>Mg(2+)</name>
        <dbReference type="ChEBI" id="CHEBI:18420"/>
        <label>1</label>
    </ligand>
</feature>
<comment type="function">
    <text evidence="14">DNA repair enzyme that has both DNA N-glycosylase activity and AP-lyase activity. The DNA N-glycosylase activity releases various damaged pyrimidines from DNA by cleaving the N-glycosidic bond, leaving an AP (apurinic/apyrimidinic) site. The AP-lyase activity cleaves the phosphodiester bond 3' to the AP site by a beta-elimination, leaving a 3'-terminal unsaturated sugar and a product with a terminal 5'-phosphate.</text>
</comment>
<dbReference type="FunFam" id="3.60.10.10:FF:000026">
    <property type="entry name" value="Exodeoxyribonuclease III"/>
    <property type="match status" value="1"/>
</dbReference>
<keyword evidence="4 14" id="KW-0004">4Fe-4S</keyword>
<sequence>MTFPIDEAVSRLEKTVAALHTPIVDLIAVQTRDPFKVLVATILSARTKDDVTAAAAGRLFAQATTPEQLARLDASAIEQLIFPVGFFRNKARHLSLLPAALAGKFEGQVPSAIDDLLTLPGVGRKTANLVRSVAFGLPAICVDTHVHRIMNIWAYVATDTPLATEMALREKLPEKYWIRINGLLVAFGQSICRPVAPHCDACPLADLCPRLGVSPRRPGRARSGTTGEMPVGNVGQLFLSWNVNGLRAALGKGLIEVLKTVNADIVALQEIKAQPEQLPEEIRNLPGYHSFWHAAEKKGYSGTAVLSRREPLRVRYGIDQPEFDREGRILTLEFSDFFFINAYFPNAQEELKRLDYKLAFDEAMLAYANRLKAEKSVVLCGDFNVAHQEIDLARPRENRGNAGFSDEERAWMDSFLAAGYLDTFRKFCPDPGQYSWWSYRANARQKNIGWRIDYFVVDEKSDARVLDAGILADIMGSDHCPVSLRFR</sequence>
<keyword evidence="20" id="KW-1185">Reference proteome</keyword>
<evidence type="ECO:0000313" key="20">
    <source>
        <dbReference type="Proteomes" id="UP000239867"/>
    </source>
</evidence>
<dbReference type="InterPro" id="IPR020848">
    <property type="entry name" value="AP_endonuclease_F1_CS"/>
</dbReference>
<evidence type="ECO:0000256" key="6">
    <source>
        <dbReference type="ARBA" id="ARBA00022763"/>
    </source>
</evidence>
<feature type="binding site" evidence="16">
    <location>
        <position position="478"/>
    </location>
    <ligand>
        <name>Mg(2+)</name>
        <dbReference type="ChEBI" id="CHEBI:18420"/>
        <label>1</label>
    </ligand>
</feature>
<dbReference type="InterPro" id="IPR036691">
    <property type="entry name" value="Endo/exonu/phosph_ase_sf"/>
</dbReference>
<dbReference type="AlphaFoldDB" id="A0A2L1GNY0"/>
<keyword evidence="6 14" id="KW-0227">DNA damage</keyword>
<feature type="site" description="Interaction with DNA substrate" evidence="17">
    <location>
        <position position="479"/>
    </location>
</feature>
<dbReference type="GO" id="GO:0046872">
    <property type="term" value="F:metal ion binding"/>
    <property type="evidence" value="ECO:0007669"/>
    <property type="project" value="UniProtKB-KW"/>
</dbReference>
<evidence type="ECO:0000256" key="1">
    <source>
        <dbReference type="ARBA" id="ARBA00001936"/>
    </source>
</evidence>
<comment type="similarity">
    <text evidence="2">Belongs to the DNA repair enzymes AP/ExoA family.</text>
</comment>
<dbReference type="SMART" id="SM00478">
    <property type="entry name" value="ENDO3c"/>
    <property type="match status" value="1"/>
</dbReference>
<evidence type="ECO:0000256" key="3">
    <source>
        <dbReference type="ARBA" id="ARBA00008343"/>
    </source>
</evidence>
<evidence type="ECO:0000256" key="9">
    <source>
        <dbReference type="ARBA" id="ARBA00023004"/>
    </source>
</evidence>
<comment type="cofactor">
    <cofactor evidence="1">
        <name>Mn(2+)</name>
        <dbReference type="ChEBI" id="CHEBI:29035"/>
    </cofactor>
</comment>
<comment type="similarity">
    <text evidence="3 14">Belongs to the Nth/MutY family.</text>
</comment>
<feature type="site" description="Important for catalytic activity" evidence="17">
    <location>
        <position position="453"/>
    </location>
</feature>
<dbReference type="Gene3D" id="1.10.340.30">
    <property type="entry name" value="Hypothetical protein, domain 2"/>
    <property type="match status" value="1"/>
</dbReference>
<dbReference type="InterPro" id="IPR000445">
    <property type="entry name" value="HhH_motif"/>
</dbReference>
<accession>A0A2L1GNY0</accession>
<feature type="binding site" evidence="16">
    <location>
        <position position="242"/>
    </location>
    <ligand>
        <name>Mg(2+)</name>
        <dbReference type="ChEBI" id="CHEBI:18420"/>
        <label>1</label>
    </ligand>
</feature>
<dbReference type="PROSITE" id="PS00726">
    <property type="entry name" value="AP_NUCLEASE_F1_1"/>
    <property type="match status" value="1"/>
</dbReference>
<keyword evidence="10 14" id="KW-0411">Iron-sulfur</keyword>
<dbReference type="CDD" id="cd00056">
    <property type="entry name" value="ENDO3c"/>
    <property type="match status" value="1"/>
</dbReference>
<dbReference type="Gene3D" id="3.60.10.10">
    <property type="entry name" value="Endonuclease/exonuclease/phosphatase"/>
    <property type="match status" value="1"/>
</dbReference>
<name>A0A2L1GNY0_9BACT</name>
<dbReference type="NCBIfam" id="TIGR00195">
    <property type="entry name" value="exoDNase_III"/>
    <property type="match status" value="1"/>
</dbReference>
<feature type="domain" description="HhH-GPD" evidence="18">
    <location>
        <begin position="43"/>
        <end position="190"/>
    </location>
</feature>
<dbReference type="FunFam" id="1.10.340.30:FF:000001">
    <property type="entry name" value="Endonuclease III"/>
    <property type="match status" value="1"/>
</dbReference>
<feature type="active site" description="Proton donor/acceptor" evidence="15">
    <location>
        <position position="382"/>
    </location>
</feature>
<dbReference type="Pfam" id="PF00730">
    <property type="entry name" value="HhH-GPD"/>
    <property type="match status" value="1"/>
</dbReference>
<dbReference type="InterPro" id="IPR005135">
    <property type="entry name" value="Endo/exonuclease/phosphatase"/>
</dbReference>
<dbReference type="Gene3D" id="1.10.1670.10">
    <property type="entry name" value="Helix-hairpin-Helix base-excision DNA repair enzymes (C-terminal)"/>
    <property type="match status" value="1"/>
</dbReference>
<dbReference type="KEGG" id="deo:CAY53_07605"/>
<dbReference type="GO" id="GO:0006285">
    <property type="term" value="P:base-excision repair, AP site formation"/>
    <property type="evidence" value="ECO:0007669"/>
    <property type="project" value="TreeGrafter"/>
</dbReference>
<evidence type="ECO:0000256" key="2">
    <source>
        <dbReference type="ARBA" id="ARBA00007092"/>
    </source>
</evidence>
<dbReference type="RefSeq" id="WP_104936612.1">
    <property type="nucleotide sequence ID" value="NZ_CP021255.1"/>
</dbReference>
<dbReference type="PROSITE" id="PS00727">
    <property type="entry name" value="AP_NUCLEASE_F1_2"/>
    <property type="match status" value="1"/>
</dbReference>
<evidence type="ECO:0000256" key="7">
    <source>
        <dbReference type="ARBA" id="ARBA00022801"/>
    </source>
</evidence>
<evidence type="ECO:0000256" key="4">
    <source>
        <dbReference type="ARBA" id="ARBA00022485"/>
    </source>
</evidence>
<gene>
    <name evidence="14" type="primary">nth</name>
    <name evidence="19" type="ORF">CAY53_07605</name>
</gene>
<dbReference type="GO" id="GO:0000703">
    <property type="term" value="F:oxidized pyrimidine nucleobase lesion DNA N-glycosylase activity"/>
    <property type="evidence" value="ECO:0007669"/>
    <property type="project" value="TreeGrafter"/>
</dbReference>
<feature type="binding site" evidence="16">
    <location>
        <position position="479"/>
    </location>
    <ligand>
        <name>Mg(2+)</name>
        <dbReference type="ChEBI" id="CHEBI:18420"/>
        <label>1</label>
    </ligand>
</feature>
<dbReference type="Pfam" id="PF00633">
    <property type="entry name" value="HHH"/>
    <property type="match status" value="1"/>
</dbReference>
<feature type="site" description="Transition state stabilizer" evidence="17">
    <location>
        <position position="384"/>
    </location>
</feature>
<dbReference type="Proteomes" id="UP000239867">
    <property type="component" value="Chromosome"/>
</dbReference>
<keyword evidence="16" id="KW-0464">Manganese</keyword>
<feature type="binding site" evidence="14">
    <location>
        <position position="199"/>
    </location>
    <ligand>
        <name>[4Fe-4S] cluster</name>
        <dbReference type="ChEBI" id="CHEBI:49883"/>
    </ligand>
</feature>
<dbReference type="EMBL" id="CP021255">
    <property type="protein sequence ID" value="AVD71346.1"/>
    <property type="molecule type" value="Genomic_DNA"/>
</dbReference>
<keyword evidence="14" id="KW-0238">DNA-binding</keyword>
<feature type="binding site" evidence="16">
    <location>
        <position position="384"/>
    </location>
    <ligand>
        <name>Mg(2+)</name>
        <dbReference type="ChEBI" id="CHEBI:18420"/>
        <label>1</label>
    </ligand>
</feature>
<evidence type="ECO:0000256" key="11">
    <source>
        <dbReference type="ARBA" id="ARBA00023204"/>
    </source>
</evidence>
<keyword evidence="8 16" id="KW-0460">Magnesium</keyword>
<dbReference type="OrthoDB" id="9800977at2"/>
<keyword evidence="9 14" id="KW-0408">Iron</keyword>
<evidence type="ECO:0000256" key="10">
    <source>
        <dbReference type="ARBA" id="ARBA00023014"/>
    </source>
</evidence>
<dbReference type="InterPro" id="IPR005759">
    <property type="entry name" value="Nth"/>
</dbReference>